<sequence>MPTALFKTLIDLYIMVLLLRIWMQWTRCDFYNPFSQLIVKITQPVIGPLRRVIPALGPLDSASLLLALILAMIKFPLLMLIEVHVLILDPIFLLVGLLALLKAADELVFWVVIIRSLLSWVSQGRSPMDVVLYQLTEPLMYPIRRILPAMGGIDFSAMVVILILYALNYLGMSLFPGIW</sequence>
<organism evidence="3 4">
    <name type="scientific">Candidatus Sodalis pierantonii str. SOPE</name>
    <dbReference type="NCBI Taxonomy" id="2342"/>
    <lineage>
        <taxon>Bacteria</taxon>
        <taxon>Pseudomonadati</taxon>
        <taxon>Pseudomonadota</taxon>
        <taxon>Gammaproteobacteria</taxon>
        <taxon>Enterobacterales</taxon>
        <taxon>Bruguierivoracaceae</taxon>
        <taxon>Sodalis</taxon>
    </lineage>
</organism>
<dbReference type="GO" id="GO:0016020">
    <property type="term" value="C:membrane"/>
    <property type="evidence" value="ECO:0007669"/>
    <property type="project" value="InterPro"/>
</dbReference>
<keyword evidence="2" id="KW-0812">Transmembrane</keyword>
<accession>W0HR36</accession>
<comment type="similarity">
    <text evidence="1">Belongs to the YggT family.</text>
</comment>
<evidence type="ECO:0000313" key="3">
    <source>
        <dbReference type="EMBL" id="AHF74962.1"/>
    </source>
</evidence>
<gene>
    <name evidence="3" type="primary">yggT</name>
    <name evidence="3" type="ORF">SOPEG_3863</name>
</gene>
<evidence type="ECO:0000313" key="4">
    <source>
        <dbReference type="Proteomes" id="UP000019025"/>
    </source>
</evidence>
<name>W0HR36_9GAMM</name>
<keyword evidence="2" id="KW-0472">Membrane</keyword>
<feature type="transmembrane region" description="Helical" evidence="2">
    <location>
        <begin position="6"/>
        <end position="23"/>
    </location>
</feature>
<keyword evidence="2" id="KW-1133">Transmembrane helix</keyword>
<proteinExistence type="inferred from homology"/>
<evidence type="ECO:0000256" key="2">
    <source>
        <dbReference type="SAM" id="Phobius"/>
    </source>
</evidence>
<dbReference type="AlphaFoldDB" id="W0HR36"/>
<dbReference type="KEGG" id="pes:SOPEG_3863"/>
<keyword evidence="4" id="KW-1185">Reference proteome</keyword>
<dbReference type="InterPro" id="IPR003425">
    <property type="entry name" value="CCB3/YggT"/>
</dbReference>
<feature type="transmembrane region" description="Helical" evidence="2">
    <location>
        <begin position="146"/>
        <end position="167"/>
    </location>
</feature>
<dbReference type="RefSeq" id="WP_038469172.1">
    <property type="nucleotide sequence ID" value="NZ_CP006568.1"/>
</dbReference>
<dbReference type="EMBL" id="CP006568">
    <property type="protein sequence ID" value="AHF74962.1"/>
    <property type="molecule type" value="Genomic_DNA"/>
</dbReference>
<reference evidence="3 4" key="1">
    <citation type="journal article" date="2014" name="Genome Biol. Evol.">
        <title>Genome degeneration and adaptation in a nascent stage of symbiosis.</title>
        <authorList>
            <person name="Oakeson K.F."/>
            <person name="Gil R."/>
            <person name="Clayton A.L."/>
            <person name="Dunn D.M."/>
            <person name="von Niederhausern A.C."/>
            <person name="Hamil C."/>
            <person name="Aoyagi A."/>
            <person name="Duval B."/>
            <person name="Baca A."/>
            <person name="Silva F.J."/>
            <person name="Vallier A."/>
            <person name="Jackson D.G."/>
            <person name="Latorre A."/>
            <person name="Weiss R.B."/>
            <person name="Heddi A."/>
            <person name="Moya A."/>
            <person name="Dale C."/>
        </authorList>
    </citation>
    <scope>NUCLEOTIDE SEQUENCE [LARGE SCALE GENOMIC DNA]</scope>
    <source>
        <strain evidence="4">none</strain>
    </source>
</reference>
<dbReference type="Pfam" id="PF02325">
    <property type="entry name" value="CCB3_YggT"/>
    <property type="match status" value="2"/>
</dbReference>
<dbReference type="eggNOG" id="COG0762">
    <property type="taxonomic scope" value="Bacteria"/>
</dbReference>
<dbReference type="PANTHER" id="PTHR33219:SF14">
    <property type="entry name" value="PROTEIN COFACTOR ASSEMBLY OF COMPLEX C SUBUNIT B CCB3, CHLOROPLASTIC-RELATED"/>
    <property type="match status" value="1"/>
</dbReference>
<dbReference type="STRING" id="2342.SOPEG_3863"/>
<dbReference type="PATRIC" id="fig|2342.5.peg.4249"/>
<dbReference type="HOGENOM" id="CLU_089905_1_0_6"/>
<dbReference type="PANTHER" id="PTHR33219">
    <property type="entry name" value="YLMG HOMOLOG PROTEIN 2, CHLOROPLASTIC"/>
    <property type="match status" value="1"/>
</dbReference>
<evidence type="ECO:0000256" key="1">
    <source>
        <dbReference type="ARBA" id="ARBA00010894"/>
    </source>
</evidence>
<dbReference type="Proteomes" id="UP000019025">
    <property type="component" value="Chromosome"/>
</dbReference>
<protein>
    <submittedName>
        <fullName evidence="3">Integral membrane protein YggT involved in response to extracytoplasmic stress (Osmotic shock)</fullName>
    </submittedName>
</protein>